<dbReference type="OrthoDB" id="1683192at2"/>
<name>A0A1M5SI67_9FIRM</name>
<gene>
    <name evidence="1" type="ORF">SAMN02745180_00181</name>
</gene>
<sequence>MKIYILDKILEYKNEKKYIDNIFEDVDNILSDEKYALSHLEVDGKHIYEDFYDYFNENIYDIKEVKVFTKTPRELAKDLIVYIIETMEEYVPKIQVLANEFYNDATEGTWAKLVDLFEKIKWILDATETLDADNELKYIVNDYELWNLYIKDTYELREIMVDFQDILASDDLNFVPEILYGEIAPLFEDMKEKLEFLVNRELDMSLLN</sequence>
<proteinExistence type="predicted"/>
<evidence type="ECO:0000313" key="2">
    <source>
        <dbReference type="Proteomes" id="UP000184389"/>
    </source>
</evidence>
<dbReference type="Proteomes" id="UP000184389">
    <property type="component" value="Unassembled WGS sequence"/>
</dbReference>
<reference evidence="1 2" key="1">
    <citation type="submission" date="2016-11" db="EMBL/GenBank/DDBJ databases">
        <authorList>
            <person name="Jaros S."/>
            <person name="Januszkiewicz K."/>
            <person name="Wedrychowicz H."/>
        </authorList>
    </citation>
    <scope>NUCLEOTIDE SEQUENCE [LARGE SCALE GENOMIC DNA]</scope>
    <source>
        <strain evidence="1 2">DSM 13106</strain>
    </source>
</reference>
<dbReference type="STRING" id="1123281.SAMN02745180_00181"/>
<dbReference type="RefSeq" id="WP_072742649.1">
    <property type="nucleotide sequence ID" value="NZ_FQXR01000002.1"/>
</dbReference>
<accession>A0A1M5SI67</accession>
<dbReference type="AlphaFoldDB" id="A0A1M5SI67"/>
<evidence type="ECO:0000313" key="1">
    <source>
        <dbReference type="EMBL" id="SHH38236.1"/>
    </source>
</evidence>
<keyword evidence="2" id="KW-1185">Reference proteome</keyword>
<organism evidence="1 2">
    <name type="scientific">Sporanaerobacter acetigenes DSM 13106</name>
    <dbReference type="NCBI Taxonomy" id="1123281"/>
    <lineage>
        <taxon>Bacteria</taxon>
        <taxon>Bacillati</taxon>
        <taxon>Bacillota</taxon>
        <taxon>Tissierellia</taxon>
        <taxon>Tissierellales</taxon>
        <taxon>Sporanaerobacteraceae</taxon>
        <taxon>Sporanaerobacter</taxon>
    </lineage>
</organism>
<protein>
    <submittedName>
        <fullName evidence="1">Uncharacterized protein</fullName>
    </submittedName>
</protein>
<dbReference type="EMBL" id="FQXR01000002">
    <property type="protein sequence ID" value="SHH38236.1"/>
    <property type="molecule type" value="Genomic_DNA"/>
</dbReference>